<reference evidence="1 2" key="1">
    <citation type="submission" date="2020-06" db="EMBL/GenBank/DDBJ databases">
        <title>Transcriptomic and genomic resources for Thalictrum thalictroides and T. hernandezii: Facilitating candidate gene discovery in an emerging model plant lineage.</title>
        <authorList>
            <person name="Arias T."/>
            <person name="Riano-Pachon D.M."/>
            <person name="Di Stilio V.S."/>
        </authorList>
    </citation>
    <scope>NUCLEOTIDE SEQUENCE [LARGE SCALE GENOMIC DNA]</scope>
    <source>
        <strain evidence="2">cv. WT478/WT964</strain>
        <tissue evidence="1">Leaves</tissue>
    </source>
</reference>
<evidence type="ECO:0000313" key="1">
    <source>
        <dbReference type="EMBL" id="KAF5200994.1"/>
    </source>
</evidence>
<comment type="caution">
    <text evidence="1">The sequence shown here is derived from an EMBL/GenBank/DDBJ whole genome shotgun (WGS) entry which is preliminary data.</text>
</comment>
<dbReference type="Proteomes" id="UP000554482">
    <property type="component" value="Unassembled WGS sequence"/>
</dbReference>
<name>A0A7J6WU86_THATH</name>
<evidence type="ECO:0000313" key="2">
    <source>
        <dbReference type="Proteomes" id="UP000554482"/>
    </source>
</evidence>
<dbReference type="AlphaFoldDB" id="A0A7J6WU86"/>
<organism evidence="1 2">
    <name type="scientific">Thalictrum thalictroides</name>
    <name type="common">Rue-anemone</name>
    <name type="synonym">Anemone thalictroides</name>
    <dbReference type="NCBI Taxonomy" id="46969"/>
    <lineage>
        <taxon>Eukaryota</taxon>
        <taxon>Viridiplantae</taxon>
        <taxon>Streptophyta</taxon>
        <taxon>Embryophyta</taxon>
        <taxon>Tracheophyta</taxon>
        <taxon>Spermatophyta</taxon>
        <taxon>Magnoliopsida</taxon>
        <taxon>Ranunculales</taxon>
        <taxon>Ranunculaceae</taxon>
        <taxon>Thalictroideae</taxon>
        <taxon>Thalictrum</taxon>
    </lineage>
</organism>
<sequence>NSPVGHVYQDTCKLFAHLNIHEINIVTNNLLSADSMLGLDDIIIPEIRRTTAGGFSHCDLKSHIFQKEEKL</sequence>
<keyword evidence="2" id="KW-1185">Reference proteome</keyword>
<dbReference type="EMBL" id="JABWDY010010018">
    <property type="protein sequence ID" value="KAF5200994.1"/>
    <property type="molecule type" value="Genomic_DNA"/>
</dbReference>
<protein>
    <submittedName>
        <fullName evidence="1">Uncharacterized protein</fullName>
    </submittedName>
</protein>
<accession>A0A7J6WU86</accession>
<gene>
    <name evidence="1" type="ORF">FRX31_009419</name>
</gene>
<proteinExistence type="predicted"/>
<feature type="non-terminal residue" evidence="1">
    <location>
        <position position="71"/>
    </location>
</feature>